<accession>A0A7X0XCX5</accession>
<dbReference type="EMBL" id="JAASTX010000006">
    <property type="protein sequence ID" value="MBC1491396.1"/>
    <property type="molecule type" value="Genomic_DNA"/>
</dbReference>
<comment type="caution">
    <text evidence="1">The sequence shown here is derived from an EMBL/GenBank/DDBJ whole genome shotgun (WGS) entry which is preliminary data.</text>
</comment>
<dbReference type="InterPro" id="IPR021080">
    <property type="entry name" value="Minor_capsid_protein"/>
</dbReference>
<dbReference type="Pfam" id="PF11114">
    <property type="entry name" value="Minor_capsid_2"/>
    <property type="match status" value="1"/>
</dbReference>
<evidence type="ECO:0000313" key="2">
    <source>
        <dbReference type="Proteomes" id="UP000533953"/>
    </source>
</evidence>
<reference evidence="1 2" key="1">
    <citation type="submission" date="2020-03" db="EMBL/GenBank/DDBJ databases">
        <title>Soil Listeria distribution.</title>
        <authorList>
            <person name="Liao J."/>
            <person name="Wiedmann M."/>
        </authorList>
    </citation>
    <scope>NUCLEOTIDE SEQUENCE [LARGE SCALE GENOMIC DNA]</scope>
    <source>
        <strain evidence="1 2">FSL L7-1547</strain>
    </source>
</reference>
<organism evidence="1 2">
    <name type="scientific">Listeria booriae</name>
    <dbReference type="NCBI Taxonomy" id="1552123"/>
    <lineage>
        <taxon>Bacteria</taxon>
        <taxon>Bacillati</taxon>
        <taxon>Bacillota</taxon>
        <taxon>Bacilli</taxon>
        <taxon>Bacillales</taxon>
        <taxon>Listeriaceae</taxon>
        <taxon>Listeria</taxon>
    </lineage>
</organism>
<dbReference type="Proteomes" id="UP000533953">
    <property type="component" value="Unassembled WGS sequence"/>
</dbReference>
<dbReference type="AlphaFoldDB" id="A0A7X0XCX5"/>
<name>A0A7X0XCX5_9LIST</name>
<gene>
    <name evidence="1" type="ORF">HCI99_06115</name>
</gene>
<protein>
    <submittedName>
        <fullName evidence="1">Capsid protein</fullName>
    </submittedName>
</protein>
<evidence type="ECO:0000313" key="1">
    <source>
        <dbReference type="EMBL" id="MBC1491396.1"/>
    </source>
</evidence>
<proteinExistence type="predicted"/>
<sequence length="113" mass="12706">MATQVKVTQNLSGVYKKLSKANMKKCRHALANQVMSDSNQFVPALNYDLRNSAVVATDGSSIFYNAPYAKRQYKYKAKRYTTAGTGDHWDEKAESKYKKTWGQVIVRAGGFKS</sequence>
<dbReference type="RefSeq" id="WP_185402136.1">
    <property type="nucleotide sequence ID" value="NZ_JAARQU010000001.1"/>
</dbReference>